<dbReference type="Pfam" id="PF25019">
    <property type="entry name" value="LRR_R13L1-DRL21"/>
    <property type="match status" value="1"/>
</dbReference>
<dbReference type="Pfam" id="PF00931">
    <property type="entry name" value="NB-ARC"/>
    <property type="match status" value="1"/>
</dbReference>
<dbReference type="SUPFAM" id="SSF52540">
    <property type="entry name" value="P-loop containing nucleoside triphosphate hydrolases"/>
    <property type="match status" value="1"/>
</dbReference>
<gene>
    <name evidence="5" type="ORF">PVAP13_8KG095860</name>
</gene>
<dbReference type="GO" id="GO:0043531">
    <property type="term" value="F:ADP binding"/>
    <property type="evidence" value="ECO:0007669"/>
    <property type="project" value="InterPro"/>
</dbReference>
<dbReference type="PANTHER" id="PTHR36766:SF34">
    <property type="entry name" value="NB-ARC DOMAIN-CONTAINING PROTEIN"/>
    <property type="match status" value="1"/>
</dbReference>
<evidence type="ECO:0000259" key="2">
    <source>
        <dbReference type="Pfam" id="PF00931"/>
    </source>
</evidence>
<feature type="domain" description="R13L1/DRL21-like LRR repeat region" evidence="4">
    <location>
        <begin position="364"/>
        <end position="497"/>
    </location>
</feature>
<dbReference type="InterPro" id="IPR056789">
    <property type="entry name" value="LRR_R13L1-DRL21"/>
</dbReference>
<dbReference type="InterPro" id="IPR056845">
    <property type="entry name" value="LRR_Zer-1"/>
</dbReference>
<comment type="caution">
    <text evidence="5">The sequence shown here is derived from an EMBL/GenBank/DDBJ whole genome shotgun (WGS) entry which is preliminary data.</text>
</comment>
<dbReference type="EMBL" id="CM029051">
    <property type="protein sequence ID" value="KAG2560877.1"/>
    <property type="molecule type" value="Genomic_DNA"/>
</dbReference>
<dbReference type="AlphaFoldDB" id="A0A8T0PP79"/>
<dbReference type="InterPro" id="IPR002182">
    <property type="entry name" value="NB-ARC"/>
</dbReference>
<dbReference type="EMBL" id="CM029051">
    <property type="protein sequence ID" value="KAG2560876.1"/>
    <property type="molecule type" value="Genomic_DNA"/>
</dbReference>
<keyword evidence="1" id="KW-0433">Leucine-rich repeat</keyword>
<feature type="domain" description="Zer-1-like leucine-rich repeats region" evidence="3">
    <location>
        <begin position="175"/>
        <end position="237"/>
    </location>
</feature>
<reference evidence="5" key="1">
    <citation type="submission" date="2020-05" db="EMBL/GenBank/DDBJ databases">
        <title>WGS assembly of Panicum virgatum.</title>
        <authorList>
            <person name="Lovell J.T."/>
            <person name="Jenkins J."/>
            <person name="Shu S."/>
            <person name="Juenger T.E."/>
            <person name="Schmutz J."/>
        </authorList>
    </citation>
    <scope>NUCLEOTIDE SEQUENCE</scope>
    <source>
        <strain evidence="5">AP13</strain>
    </source>
</reference>
<evidence type="ECO:0000313" key="6">
    <source>
        <dbReference type="Proteomes" id="UP000823388"/>
    </source>
</evidence>
<dbReference type="InterPro" id="IPR032675">
    <property type="entry name" value="LRR_dom_sf"/>
</dbReference>
<dbReference type="PANTHER" id="PTHR36766">
    <property type="entry name" value="PLANT BROAD-SPECTRUM MILDEW RESISTANCE PROTEIN RPW8"/>
    <property type="match status" value="1"/>
</dbReference>
<protein>
    <recommendedName>
        <fullName evidence="7">NB-ARC domain-containing protein</fullName>
    </recommendedName>
</protein>
<dbReference type="Gene3D" id="3.40.50.300">
    <property type="entry name" value="P-loop containing nucleotide triphosphate hydrolases"/>
    <property type="match status" value="1"/>
</dbReference>
<evidence type="ECO:0000256" key="1">
    <source>
        <dbReference type="ARBA" id="ARBA00022614"/>
    </source>
</evidence>
<dbReference type="PRINTS" id="PR00364">
    <property type="entry name" value="DISEASERSIST"/>
</dbReference>
<dbReference type="Gene3D" id="3.80.10.10">
    <property type="entry name" value="Ribonuclease Inhibitor"/>
    <property type="match status" value="2"/>
</dbReference>
<evidence type="ECO:0000259" key="3">
    <source>
        <dbReference type="Pfam" id="PF25013"/>
    </source>
</evidence>
<dbReference type="Pfam" id="PF25013">
    <property type="entry name" value="LRR_Zer-1"/>
    <property type="match status" value="1"/>
</dbReference>
<organism evidence="5 6">
    <name type="scientific">Panicum virgatum</name>
    <name type="common">Blackwell switchgrass</name>
    <dbReference type="NCBI Taxonomy" id="38727"/>
    <lineage>
        <taxon>Eukaryota</taxon>
        <taxon>Viridiplantae</taxon>
        <taxon>Streptophyta</taxon>
        <taxon>Embryophyta</taxon>
        <taxon>Tracheophyta</taxon>
        <taxon>Spermatophyta</taxon>
        <taxon>Magnoliopsida</taxon>
        <taxon>Liliopsida</taxon>
        <taxon>Poales</taxon>
        <taxon>Poaceae</taxon>
        <taxon>PACMAD clade</taxon>
        <taxon>Panicoideae</taxon>
        <taxon>Panicodae</taxon>
        <taxon>Paniceae</taxon>
        <taxon>Panicinae</taxon>
        <taxon>Panicum</taxon>
        <taxon>Panicum sect. Hiantes</taxon>
    </lineage>
</organism>
<accession>A0A8T0PP79</accession>
<evidence type="ECO:0008006" key="7">
    <source>
        <dbReference type="Google" id="ProtNLM"/>
    </source>
</evidence>
<dbReference type="InterPro" id="IPR027417">
    <property type="entry name" value="P-loop_NTPase"/>
</dbReference>
<keyword evidence="6" id="KW-1185">Reference proteome</keyword>
<evidence type="ECO:0000259" key="4">
    <source>
        <dbReference type="Pfam" id="PF25019"/>
    </source>
</evidence>
<evidence type="ECO:0000313" key="5">
    <source>
        <dbReference type="EMBL" id="KAG2560876.1"/>
    </source>
</evidence>
<sequence length="548" mass="61373">MIFWVYVSQDFDVDKLIGRLFETIVRKKSNLQVEQNMPREISNKLGGKKFLLVLDDAWHRAKRGWEQFMVNLKSGAPGSKILLTTRDLKVAEIVKSRHIFELGMLSEDESWSLFLKSSGCVEEDLGFQYIEVGKEILNRCSGVPLAIRTLGGILSENKEISIRCKGLVTFPESIGKLRKLRTLELNYADDLESLPQSIGDCQDLQSLILYPCRKIREIPGTICKIKNLRALHISECSFLKQFPSEFTGVFSNLQTINLANATQFQELPSTLSCPLLCTLDLSRTKVTMLPPWVTTIGTLECINLEFCFKLVELPKGIGSLKRLAVLNIKGCSKLRCVPSGIGKLTRLTQLGLFVVGCGRDDARISELENLDRLSGKLEIRNLKYLKDPCDAKKACLKQKNGIKTLVLDWSLDKEEKELASDVEQEQGVLSALEPPSQIESLKIKGYQGPCLPRWLMEQIGHLTSLESLDLVYCGALAELPEGIGQLSALRRLFIQGCPALQCLPQSIQRLTALQSLVIAECRALASRYKQGVGPEWHLISHIPFVRIS</sequence>
<dbReference type="Proteomes" id="UP000823388">
    <property type="component" value="Chromosome 8K"/>
</dbReference>
<name>A0A8T0PP79_PANVG</name>
<dbReference type="SUPFAM" id="SSF52058">
    <property type="entry name" value="L domain-like"/>
    <property type="match status" value="1"/>
</dbReference>
<proteinExistence type="predicted"/>
<feature type="domain" description="NB-ARC" evidence="2">
    <location>
        <begin position="2"/>
        <end position="116"/>
    </location>
</feature>